<dbReference type="EMBL" id="MCFF01000003">
    <property type="protein sequence ID" value="ORZ27609.1"/>
    <property type="molecule type" value="Genomic_DNA"/>
</dbReference>
<dbReference type="Proteomes" id="UP000193648">
    <property type="component" value="Unassembled WGS sequence"/>
</dbReference>
<comment type="caution">
    <text evidence="1">The sequence shown here is derived from an EMBL/GenBank/DDBJ whole genome shotgun (WGS) entry which is preliminary data.</text>
</comment>
<dbReference type="AlphaFoldDB" id="A0A1Y2GZ80"/>
<dbReference type="GeneID" id="33568127"/>
<evidence type="ECO:0000313" key="1">
    <source>
        <dbReference type="EMBL" id="ORZ27609.1"/>
    </source>
</evidence>
<sequence length="106" mass="11562">MTTVAVEKSEEAARFDTIDLHDYLPQMVGVILIAVEIAFEEYLGTGEENIEVDGIAEVDNIAEDAEGFERSFDSEEAVGLESIVLAAADSAQEECNEFEEGIDVDQ</sequence>
<reference evidence="1 2" key="1">
    <citation type="submission" date="2016-07" db="EMBL/GenBank/DDBJ databases">
        <title>Pervasive Adenine N6-methylation of Active Genes in Fungi.</title>
        <authorList>
            <consortium name="DOE Joint Genome Institute"/>
            <person name="Mondo S.J."/>
            <person name="Dannebaum R.O."/>
            <person name="Kuo R.C."/>
            <person name="Labutti K."/>
            <person name="Haridas S."/>
            <person name="Kuo A."/>
            <person name="Salamov A."/>
            <person name="Ahrendt S.R."/>
            <person name="Lipzen A."/>
            <person name="Sullivan W."/>
            <person name="Andreopoulos W.B."/>
            <person name="Clum A."/>
            <person name="Lindquist E."/>
            <person name="Daum C."/>
            <person name="Ramamoorthy G.K."/>
            <person name="Gryganskyi A."/>
            <person name="Culley D."/>
            <person name="Magnuson J.K."/>
            <person name="James T.Y."/>
            <person name="O'Malley M.A."/>
            <person name="Stajich J.E."/>
            <person name="Spatafora J.W."/>
            <person name="Visel A."/>
            <person name="Grigoriev I.V."/>
        </authorList>
    </citation>
    <scope>NUCLEOTIDE SEQUENCE [LARGE SCALE GENOMIC DNA]</scope>
    <source>
        <strain evidence="1 2">NRRL 3116</strain>
    </source>
</reference>
<protein>
    <submittedName>
        <fullName evidence="1">Uncharacterized protein</fullName>
    </submittedName>
</protein>
<proteinExistence type="predicted"/>
<gene>
    <name evidence="1" type="ORF">BCR41DRAFT_367223</name>
</gene>
<name>A0A1Y2GZ80_9FUNG</name>
<keyword evidence="2" id="KW-1185">Reference proteome</keyword>
<dbReference type="RefSeq" id="XP_021885312.1">
    <property type="nucleotide sequence ID" value="XM_022026284.1"/>
</dbReference>
<organism evidence="1 2">
    <name type="scientific">Lobosporangium transversale</name>
    <dbReference type="NCBI Taxonomy" id="64571"/>
    <lineage>
        <taxon>Eukaryota</taxon>
        <taxon>Fungi</taxon>
        <taxon>Fungi incertae sedis</taxon>
        <taxon>Mucoromycota</taxon>
        <taxon>Mortierellomycotina</taxon>
        <taxon>Mortierellomycetes</taxon>
        <taxon>Mortierellales</taxon>
        <taxon>Mortierellaceae</taxon>
        <taxon>Lobosporangium</taxon>
    </lineage>
</organism>
<accession>A0A1Y2GZ80</accession>
<dbReference type="InParanoid" id="A0A1Y2GZ80"/>
<evidence type="ECO:0000313" key="2">
    <source>
        <dbReference type="Proteomes" id="UP000193648"/>
    </source>
</evidence>